<dbReference type="Gene3D" id="3.65.10.10">
    <property type="entry name" value="Enolpyruvate transferase domain"/>
    <property type="match status" value="2"/>
</dbReference>
<dbReference type="EMBL" id="CP110343">
    <property type="protein sequence ID" value="WPX98148.1"/>
    <property type="molecule type" value="Genomic_DNA"/>
</dbReference>
<name>A0ABZ0USL9_9RICK</name>
<evidence type="ECO:0000256" key="6">
    <source>
        <dbReference type="ARBA" id="ARBA00022960"/>
    </source>
</evidence>
<evidence type="ECO:0000256" key="11">
    <source>
        <dbReference type="ARBA" id="ARBA00039108"/>
    </source>
</evidence>
<dbReference type="EC" id="2.5.1.7" evidence="11"/>
<evidence type="ECO:0000256" key="2">
    <source>
        <dbReference type="ARBA" id="ARBA00004752"/>
    </source>
</evidence>
<evidence type="ECO:0000256" key="12">
    <source>
        <dbReference type="ARBA" id="ARBA00039754"/>
    </source>
</evidence>
<organism evidence="17 18">
    <name type="scientific">Candidatus Fokinia crypta</name>
    <dbReference type="NCBI Taxonomy" id="1920990"/>
    <lineage>
        <taxon>Bacteria</taxon>
        <taxon>Pseudomonadati</taxon>
        <taxon>Pseudomonadota</taxon>
        <taxon>Alphaproteobacteria</taxon>
        <taxon>Rickettsiales</taxon>
        <taxon>Candidatus Midichloriaceae</taxon>
        <taxon>Candidatus Fokinia</taxon>
    </lineage>
</organism>
<keyword evidence="4" id="KW-0132">Cell division</keyword>
<protein>
    <recommendedName>
        <fullName evidence="12">UDP-N-acetylglucosamine 1-carboxyvinyltransferase</fullName>
        <ecNumber evidence="11">2.5.1.7</ecNumber>
    </recommendedName>
    <alternativeName>
        <fullName evidence="13">Enoylpyruvate transferase</fullName>
    </alternativeName>
    <alternativeName>
        <fullName evidence="14">UDP-N-acetylglucosamine enolpyruvyl transferase</fullName>
    </alternativeName>
</protein>
<evidence type="ECO:0000313" key="17">
    <source>
        <dbReference type="EMBL" id="WPX98148.1"/>
    </source>
</evidence>
<keyword evidence="5" id="KW-0808">Transferase</keyword>
<accession>A0ABZ0USL9</accession>
<dbReference type="PANTHER" id="PTHR43783">
    <property type="entry name" value="UDP-N-ACETYLGLUCOSAMINE 1-CARBOXYVINYLTRANSFERASE"/>
    <property type="match status" value="1"/>
</dbReference>
<dbReference type="NCBIfam" id="NF006873">
    <property type="entry name" value="PRK09369.1"/>
    <property type="match status" value="1"/>
</dbReference>
<evidence type="ECO:0000256" key="15">
    <source>
        <dbReference type="ARBA" id="ARBA00047527"/>
    </source>
</evidence>
<dbReference type="SUPFAM" id="SSF55205">
    <property type="entry name" value="EPT/RTPC-like"/>
    <property type="match status" value="1"/>
</dbReference>
<evidence type="ECO:0000259" key="16">
    <source>
        <dbReference type="Pfam" id="PF00275"/>
    </source>
</evidence>
<proteinExistence type="inferred from homology"/>
<comment type="catalytic activity">
    <reaction evidence="15">
        <text>phosphoenolpyruvate + UDP-N-acetyl-alpha-D-glucosamine = UDP-N-acetyl-3-O-(1-carboxyvinyl)-alpha-D-glucosamine + phosphate</text>
        <dbReference type="Rhea" id="RHEA:18681"/>
        <dbReference type="ChEBI" id="CHEBI:43474"/>
        <dbReference type="ChEBI" id="CHEBI:57705"/>
        <dbReference type="ChEBI" id="CHEBI:58702"/>
        <dbReference type="ChEBI" id="CHEBI:68483"/>
        <dbReference type="EC" id="2.5.1.7"/>
    </reaction>
</comment>
<dbReference type="InterPro" id="IPR036968">
    <property type="entry name" value="Enolpyruvate_Tfrase_sf"/>
</dbReference>
<evidence type="ECO:0000256" key="5">
    <source>
        <dbReference type="ARBA" id="ARBA00022679"/>
    </source>
</evidence>
<dbReference type="Pfam" id="PF00275">
    <property type="entry name" value="EPSP_synthase"/>
    <property type="match status" value="1"/>
</dbReference>
<keyword evidence="8" id="KW-0131">Cell cycle</keyword>
<comment type="subcellular location">
    <subcellularLocation>
        <location evidence="1">Cytoplasm</location>
    </subcellularLocation>
</comment>
<keyword evidence="7" id="KW-0573">Peptidoglycan synthesis</keyword>
<dbReference type="InterPro" id="IPR050068">
    <property type="entry name" value="MurA_subfamily"/>
</dbReference>
<evidence type="ECO:0000256" key="3">
    <source>
        <dbReference type="ARBA" id="ARBA00022490"/>
    </source>
</evidence>
<evidence type="ECO:0000256" key="7">
    <source>
        <dbReference type="ARBA" id="ARBA00022984"/>
    </source>
</evidence>
<evidence type="ECO:0000256" key="13">
    <source>
        <dbReference type="ARBA" id="ARBA00042443"/>
    </source>
</evidence>
<keyword evidence="3" id="KW-0963">Cytoplasm</keyword>
<gene>
    <name evidence="17" type="ORF">Fokcrypt_00687</name>
</gene>
<sequence length="448" mass="49521">MTTKIRYKICGGTPIIGNIECLGAKNLATKVMLASMLGSTESTLWNMPCIGDVEITRKMIEMTGADVRFERDNYHSGRVVINPSSISKAMIALPDSATNRIPILLLSVLLQLFDEVEVPTITGDEIGKRKVDFHVEAIRMFNGEVEVSNNCFRARKNHRLSGTHFTLPYPSVGATETCLFLAVLADGMSVIKNIAMEPEIMHLISMLRCMGAVIFINPNRELIVHGVKQLRGVNFHVVGDRIEAASWALLACTVGGSDITLRGINPELLGIFLSYLNIAGGKFEILSENSIRFYSELGSVISPLVLETDVYPGFSTDWQQPFTVMLTQANGTSVVHETVYENRLGYTDMLNQLGADISVFHSCLGSLNCRYKGYYHPHSAIIRGKTELYALKEPIIIPDIRAGLAYLIAAVLAKGDTVLDDADKLERGYGNIPERLKETTLEITRECW</sequence>
<dbReference type="InterPro" id="IPR001986">
    <property type="entry name" value="Enolpyruvate_Tfrase_dom"/>
</dbReference>
<dbReference type="Proteomes" id="UP001325140">
    <property type="component" value="Chromosome"/>
</dbReference>
<dbReference type="PANTHER" id="PTHR43783:SF1">
    <property type="entry name" value="UDP-N-ACETYLGLUCOSAMINE 1-CARBOXYVINYLTRANSFERASE"/>
    <property type="match status" value="1"/>
</dbReference>
<evidence type="ECO:0000256" key="1">
    <source>
        <dbReference type="ARBA" id="ARBA00004496"/>
    </source>
</evidence>
<evidence type="ECO:0000256" key="10">
    <source>
        <dbReference type="ARBA" id="ARBA00038367"/>
    </source>
</evidence>
<evidence type="ECO:0000256" key="14">
    <source>
        <dbReference type="ARBA" id="ARBA00042842"/>
    </source>
</evidence>
<feature type="domain" description="Enolpyruvate transferase" evidence="16">
    <location>
        <begin position="11"/>
        <end position="436"/>
    </location>
</feature>
<keyword evidence="9" id="KW-0961">Cell wall biogenesis/degradation</keyword>
<evidence type="ECO:0000313" key="18">
    <source>
        <dbReference type="Proteomes" id="UP001325140"/>
    </source>
</evidence>
<keyword evidence="18" id="KW-1185">Reference proteome</keyword>
<dbReference type="RefSeq" id="WP_323722120.1">
    <property type="nucleotide sequence ID" value="NZ_CP110343.1"/>
</dbReference>
<comment type="pathway">
    <text evidence="2">Cell wall biogenesis; peptidoglycan biosynthesis.</text>
</comment>
<comment type="similarity">
    <text evidence="10">Belongs to the EPSP synthase family. MurA subfamily.</text>
</comment>
<evidence type="ECO:0000256" key="8">
    <source>
        <dbReference type="ARBA" id="ARBA00023306"/>
    </source>
</evidence>
<evidence type="ECO:0000256" key="4">
    <source>
        <dbReference type="ARBA" id="ARBA00022618"/>
    </source>
</evidence>
<dbReference type="InterPro" id="IPR013792">
    <property type="entry name" value="RNA3'P_cycl/enolpyr_Trfase_a/b"/>
</dbReference>
<keyword evidence="6" id="KW-0133">Cell shape</keyword>
<reference evidence="17" key="1">
    <citation type="submission" date="2022-10" db="EMBL/GenBank/DDBJ databases">
        <title>Host association and intracellularity evolved multiple times independently in the Rickettsiales.</title>
        <authorList>
            <person name="Castelli M."/>
            <person name="Nardi T."/>
            <person name="Gammuto L."/>
            <person name="Bellinzona G."/>
            <person name="Sabaneyeva E."/>
            <person name="Potekhin A."/>
            <person name="Serra V."/>
            <person name="Petroni G."/>
            <person name="Sassera D."/>
        </authorList>
    </citation>
    <scope>NUCLEOTIDE SEQUENCE [LARGE SCALE GENOMIC DNA]</scope>
    <source>
        <strain evidence="17">US_Bl 11III1</strain>
    </source>
</reference>
<evidence type="ECO:0000256" key="9">
    <source>
        <dbReference type="ARBA" id="ARBA00023316"/>
    </source>
</evidence>